<accession>A0A975BLF5</accession>
<evidence type="ECO:0000313" key="2">
    <source>
        <dbReference type="Proteomes" id="UP000663722"/>
    </source>
</evidence>
<dbReference type="EMBL" id="CP061800">
    <property type="protein sequence ID" value="QTA87874.1"/>
    <property type="molecule type" value="Genomic_DNA"/>
</dbReference>
<dbReference type="KEGG" id="dmm:dnm_039140"/>
<protein>
    <submittedName>
        <fullName evidence="1">Uncharacterized protein</fullName>
    </submittedName>
</protein>
<name>A0A975BLF5_9BACT</name>
<sequence length="43" mass="5279">MPPEIRRLFPSFPLTVRPIYQYLRLHGDIRHMHQAKIVTHCFY</sequence>
<proteinExistence type="predicted"/>
<evidence type="ECO:0000313" key="1">
    <source>
        <dbReference type="EMBL" id="QTA87874.1"/>
    </source>
</evidence>
<keyword evidence="2" id="KW-1185">Reference proteome</keyword>
<gene>
    <name evidence="1" type="ORF">dnm_039140</name>
</gene>
<reference evidence="1" key="1">
    <citation type="journal article" date="2021" name="Microb. Physiol.">
        <title>Proteogenomic Insights into the Physiology of Marine, Sulfate-Reducing, Filamentous Desulfonema limicola and Desulfonema magnum.</title>
        <authorList>
            <person name="Schnaars V."/>
            <person name="Wohlbrand L."/>
            <person name="Scheve S."/>
            <person name="Hinrichs C."/>
            <person name="Reinhardt R."/>
            <person name="Rabus R."/>
        </authorList>
    </citation>
    <scope>NUCLEOTIDE SEQUENCE</scope>
    <source>
        <strain evidence="1">4be13</strain>
    </source>
</reference>
<dbReference type="Proteomes" id="UP000663722">
    <property type="component" value="Chromosome"/>
</dbReference>
<dbReference type="AlphaFoldDB" id="A0A975BLF5"/>
<organism evidence="1 2">
    <name type="scientific">Desulfonema magnum</name>
    <dbReference type="NCBI Taxonomy" id="45655"/>
    <lineage>
        <taxon>Bacteria</taxon>
        <taxon>Pseudomonadati</taxon>
        <taxon>Thermodesulfobacteriota</taxon>
        <taxon>Desulfobacteria</taxon>
        <taxon>Desulfobacterales</taxon>
        <taxon>Desulfococcaceae</taxon>
        <taxon>Desulfonema</taxon>
    </lineage>
</organism>